<accession>A0A2T7NE08</accession>
<evidence type="ECO:0000313" key="2">
    <source>
        <dbReference type="EMBL" id="PVD19385.1"/>
    </source>
</evidence>
<keyword evidence="3" id="KW-1185">Reference proteome</keyword>
<gene>
    <name evidence="2" type="ORF">C0Q70_19873</name>
</gene>
<sequence>MVVCRFLDNSQQLQINPRARVGRRLMIKWSHSGTTAASVMLHSSTRDGFYGGPGAHYPGRFKTKHKIQRWLNKIRRQLQKPAGLPRNEWREQKKRESRGGRDARYDPARLRYLRSISNTCTQCHLDAKQARKAILAGNKRQSSPPAVRQVCLKDVETRRHDESVSVRIKARLGEITRVKRVPKDGRPVAQTSSLTSGGARPVKSRELEIYFTIFTSPSTSRLSSGAITAGCTAWQIPCALQSHKHHRNASHPGKKPTSCLSKLNKQRHRCIFVIVSFIFFFSNSSLSKPYAVSLFFPSFVVGEN</sequence>
<protein>
    <submittedName>
        <fullName evidence="2">Uncharacterized protein</fullName>
    </submittedName>
</protein>
<dbReference type="AlphaFoldDB" id="A0A2T7NE08"/>
<reference evidence="2 3" key="1">
    <citation type="submission" date="2018-04" db="EMBL/GenBank/DDBJ databases">
        <title>The genome of golden apple snail Pomacea canaliculata provides insight into stress tolerance and invasive adaptation.</title>
        <authorList>
            <person name="Liu C."/>
            <person name="Liu B."/>
            <person name="Ren Y."/>
            <person name="Zhang Y."/>
            <person name="Wang H."/>
            <person name="Li S."/>
            <person name="Jiang F."/>
            <person name="Yin L."/>
            <person name="Zhang G."/>
            <person name="Qian W."/>
            <person name="Fan W."/>
        </authorList>
    </citation>
    <scope>NUCLEOTIDE SEQUENCE [LARGE SCALE GENOMIC DNA]</scope>
    <source>
        <strain evidence="2">SZHN2017</strain>
        <tissue evidence="2">Muscle</tissue>
    </source>
</reference>
<dbReference type="Proteomes" id="UP000245119">
    <property type="component" value="Linkage Group LG13"/>
</dbReference>
<dbReference type="EMBL" id="PZQS01000013">
    <property type="protein sequence ID" value="PVD19385.1"/>
    <property type="molecule type" value="Genomic_DNA"/>
</dbReference>
<comment type="caution">
    <text evidence="2">The sequence shown here is derived from an EMBL/GenBank/DDBJ whole genome shotgun (WGS) entry which is preliminary data.</text>
</comment>
<name>A0A2T7NE08_POMCA</name>
<evidence type="ECO:0000256" key="1">
    <source>
        <dbReference type="SAM" id="MobiDB-lite"/>
    </source>
</evidence>
<feature type="region of interest" description="Disordered" evidence="1">
    <location>
        <begin position="81"/>
        <end position="103"/>
    </location>
</feature>
<feature type="compositionally biased region" description="Basic and acidic residues" evidence="1">
    <location>
        <begin position="87"/>
        <end position="103"/>
    </location>
</feature>
<organism evidence="2 3">
    <name type="scientific">Pomacea canaliculata</name>
    <name type="common">Golden apple snail</name>
    <dbReference type="NCBI Taxonomy" id="400727"/>
    <lineage>
        <taxon>Eukaryota</taxon>
        <taxon>Metazoa</taxon>
        <taxon>Spiralia</taxon>
        <taxon>Lophotrochozoa</taxon>
        <taxon>Mollusca</taxon>
        <taxon>Gastropoda</taxon>
        <taxon>Caenogastropoda</taxon>
        <taxon>Architaenioglossa</taxon>
        <taxon>Ampullarioidea</taxon>
        <taxon>Ampullariidae</taxon>
        <taxon>Pomacea</taxon>
    </lineage>
</organism>
<evidence type="ECO:0000313" key="3">
    <source>
        <dbReference type="Proteomes" id="UP000245119"/>
    </source>
</evidence>
<proteinExistence type="predicted"/>